<feature type="transmembrane region" description="Helical" evidence="1">
    <location>
        <begin position="213"/>
        <end position="232"/>
    </location>
</feature>
<feature type="transmembrane region" description="Helical" evidence="1">
    <location>
        <begin position="155"/>
        <end position="177"/>
    </location>
</feature>
<dbReference type="AlphaFoldDB" id="A0A0U3SCE8"/>
<feature type="transmembrane region" description="Helical" evidence="1">
    <location>
        <begin position="189"/>
        <end position="207"/>
    </location>
</feature>
<keyword evidence="1" id="KW-0472">Membrane</keyword>
<gene>
    <name evidence="2" type="ORF">AUC43_01160</name>
</gene>
<accession>A0A0U3SCE8</accession>
<name>A0A0U3SCE8_9BACT</name>
<reference evidence="2 3" key="1">
    <citation type="submission" date="2015-12" db="EMBL/GenBank/DDBJ databases">
        <authorList>
            <person name="Shamseldin A."/>
            <person name="Moawad H."/>
            <person name="Abd El-Rahim W.M."/>
            <person name="Sadowsky M.J."/>
        </authorList>
    </citation>
    <scope>NUCLEOTIDE SEQUENCE [LARGE SCALE GENOMIC DNA]</scope>
    <source>
        <strain evidence="2 3">DG5B</strain>
    </source>
</reference>
<evidence type="ECO:0000313" key="3">
    <source>
        <dbReference type="Proteomes" id="UP000059542"/>
    </source>
</evidence>
<dbReference type="RefSeq" id="WP_068188731.1">
    <property type="nucleotide sequence ID" value="NZ_CP013909.1"/>
</dbReference>
<evidence type="ECO:0000313" key="2">
    <source>
        <dbReference type="EMBL" id="ALW83830.1"/>
    </source>
</evidence>
<feature type="transmembrane region" description="Helical" evidence="1">
    <location>
        <begin position="295"/>
        <end position="321"/>
    </location>
</feature>
<dbReference type="EMBL" id="CP013909">
    <property type="protein sequence ID" value="ALW83830.1"/>
    <property type="molecule type" value="Genomic_DNA"/>
</dbReference>
<dbReference type="Proteomes" id="UP000059542">
    <property type="component" value="Chromosome"/>
</dbReference>
<evidence type="ECO:0000256" key="1">
    <source>
        <dbReference type="SAM" id="Phobius"/>
    </source>
</evidence>
<dbReference type="OrthoDB" id="870007at2"/>
<feature type="transmembrane region" description="Helical" evidence="1">
    <location>
        <begin position="96"/>
        <end position="118"/>
    </location>
</feature>
<feature type="transmembrane region" description="Helical" evidence="1">
    <location>
        <begin position="253"/>
        <end position="275"/>
    </location>
</feature>
<keyword evidence="1" id="KW-1133">Transmembrane helix</keyword>
<protein>
    <recommendedName>
        <fullName evidence="4">Glycosyltransferase RgtA/B/C/D-like domain-containing protein</fullName>
    </recommendedName>
</protein>
<feature type="transmembrane region" description="Helical" evidence="1">
    <location>
        <begin position="333"/>
        <end position="354"/>
    </location>
</feature>
<evidence type="ECO:0008006" key="4">
    <source>
        <dbReference type="Google" id="ProtNLM"/>
    </source>
</evidence>
<keyword evidence="1" id="KW-0812">Transmembrane</keyword>
<organism evidence="2 3">
    <name type="scientific">Hymenobacter sedentarius</name>
    <dbReference type="NCBI Taxonomy" id="1411621"/>
    <lineage>
        <taxon>Bacteria</taxon>
        <taxon>Pseudomonadati</taxon>
        <taxon>Bacteroidota</taxon>
        <taxon>Cytophagia</taxon>
        <taxon>Cytophagales</taxon>
        <taxon>Hymenobacteraceae</taxon>
        <taxon>Hymenobacter</taxon>
    </lineage>
</organism>
<sequence>MLKRNWHYLLLLFLLADLGYSFWQYLQFPLDGDLAPIVWPDEAYRRVLHDPFGLRVLLHHEHYSAPNRFFTHFFLYEYFRHVPLWLQRLLSPVDSLYAACALLKIAVHALVVYVLAVAISNRRQLLSRRFLLAAALVAPLLQTGGYNYQMGVVDWSITYVAFYALPLSLLLLFFLPYLRAAVHGTPLRVSWAGYVGLLGLAVVLAFNGPTVPATVLLVCPVTLLGCWYRGFAARPAPEPVLRRAVRALGQLPPALLLPFGLFSALSLYSMFIGLNNSESQWASMPLAQRYARLPLGIYYALTEDVGLPLLLGLLVLNAFLLRRQAAPGGRVLAVLKWLGWFVVAYLLLLPLGGYRSYREYIVRHDSILPITLGLIGGFALSAYYLLTHLSAPARRRYAAVVVAGLALFTFADLRKLGTSNDCERSLFAQLAQSPDPIVRLPATCPMLDWQPLTDYHKSELDGRMLQYWNITKTPKRYYQQ</sequence>
<feature type="transmembrane region" description="Helical" evidence="1">
    <location>
        <begin position="366"/>
        <end position="385"/>
    </location>
</feature>
<feature type="transmembrane region" description="Helical" evidence="1">
    <location>
        <begin position="130"/>
        <end position="149"/>
    </location>
</feature>
<keyword evidence="3" id="KW-1185">Reference proteome</keyword>
<dbReference type="KEGG" id="hyg:AUC43_01160"/>
<proteinExistence type="predicted"/>